<feature type="non-terminal residue" evidence="1">
    <location>
        <position position="27"/>
    </location>
</feature>
<reference evidence="1 2" key="1">
    <citation type="submission" date="2019-11" db="EMBL/GenBank/DDBJ databases">
        <title>Draft Genome Sequence of Plant Growth-Promoting Rhizosphere-Associated Bacteria.</title>
        <authorList>
            <person name="Vasilyev I.Y."/>
            <person name="Radchenko V."/>
            <person name="Ilnitskaya E.V."/>
        </authorList>
    </citation>
    <scope>NUCLEOTIDE SEQUENCE [LARGE SCALE GENOMIC DNA]</scope>
    <source>
        <strain evidence="1 2">VRA_1sq_f</strain>
    </source>
</reference>
<protein>
    <submittedName>
        <fullName evidence="1">DUF441 domain-containing protein</fullName>
    </submittedName>
</protein>
<dbReference type="EMBL" id="WKKZ01000834">
    <property type="protein sequence ID" value="MSE06360.1"/>
    <property type="molecule type" value="Genomic_DNA"/>
</dbReference>
<sequence length="27" mass="2908">MESWIFLGLILLIAYLGKNSSLLIAGA</sequence>
<evidence type="ECO:0000313" key="1">
    <source>
        <dbReference type="EMBL" id="MSE06360.1"/>
    </source>
</evidence>
<dbReference type="Proteomes" id="UP000437575">
    <property type="component" value="Unassembled WGS sequence"/>
</dbReference>
<evidence type="ECO:0000313" key="2">
    <source>
        <dbReference type="Proteomes" id="UP000437575"/>
    </source>
</evidence>
<comment type="caution">
    <text evidence="1">The sequence shown here is derived from an EMBL/GenBank/DDBJ whole genome shotgun (WGS) entry which is preliminary data.</text>
</comment>
<accession>A0A6A8LVX8</accession>
<organism evidence="1 2">
    <name type="scientific">Ligilactobacillus salivarius</name>
    <dbReference type="NCBI Taxonomy" id="1624"/>
    <lineage>
        <taxon>Bacteria</taxon>
        <taxon>Bacillati</taxon>
        <taxon>Bacillota</taxon>
        <taxon>Bacilli</taxon>
        <taxon>Lactobacillales</taxon>
        <taxon>Lactobacillaceae</taxon>
        <taxon>Ligilactobacillus</taxon>
    </lineage>
</organism>
<proteinExistence type="predicted"/>
<name>A0A6A8LVX8_9LACO</name>
<gene>
    <name evidence="1" type="ORF">GKC34_11440</name>
</gene>
<dbReference type="AlphaFoldDB" id="A0A6A8LVX8"/>